<dbReference type="EMBL" id="VCEI01000030">
    <property type="protein sequence ID" value="TLU89360.1"/>
    <property type="molecule type" value="Genomic_DNA"/>
</dbReference>
<dbReference type="InterPro" id="IPR006143">
    <property type="entry name" value="RND_pump_MFP"/>
</dbReference>
<evidence type="ECO:0000259" key="4">
    <source>
        <dbReference type="Pfam" id="PF25989"/>
    </source>
</evidence>
<feature type="domain" description="CzcB-like barrel-sandwich hybrid" evidence="3">
    <location>
        <begin position="88"/>
        <end position="219"/>
    </location>
</feature>
<reference evidence="5 6" key="1">
    <citation type="submission" date="2019-05" db="EMBL/GenBank/DDBJ databases">
        <authorList>
            <person name="Qu J.-H."/>
        </authorList>
    </citation>
    <scope>NUCLEOTIDE SEQUENCE [LARGE SCALE GENOMIC DNA]</scope>
    <source>
        <strain evidence="5 6">Z12</strain>
    </source>
</reference>
<dbReference type="Gene3D" id="2.40.50.100">
    <property type="match status" value="1"/>
</dbReference>
<dbReference type="Pfam" id="PF25989">
    <property type="entry name" value="YknX_C"/>
    <property type="match status" value="1"/>
</dbReference>
<evidence type="ECO:0000313" key="6">
    <source>
        <dbReference type="Proteomes" id="UP000309788"/>
    </source>
</evidence>
<dbReference type="Pfam" id="PF25954">
    <property type="entry name" value="Beta-barrel_RND_2"/>
    <property type="match status" value="1"/>
</dbReference>
<dbReference type="NCBIfam" id="TIGR01730">
    <property type="entry name" value="RND_mfp"/>
    <property type="match status" value="1"/>
</dbReference>
<name>A0A5R9K6E4_9BACT</name>
<evidence type="ECO:0000313" key="5">
    <source>
        <dbReference type="EMBL" id="TLU89360.1"/>
    </source>
</evidence>
<keyword evidence="6" id="KW-1185">Reference proteome</keyword>
<evidence type="ECO:0000259" key="2">
    <source>
        <dbReference type="Pfam" id="PF25954"/>
    </source>
</evidence>
<dbReference type="AlphaFoldDB" id="A0A5R9K6E4"/>
<feature type="domain" description="CusB-like beta-barrel" evidence="2">
    <location>
        <begin position="239"/>
        <end position="313"/>
    </location>
</feature>
<sequence>MKTRYPLHQICMSMGTQTKLLMKNIAYNCLALAIGLTVFSACSSSESADTKTQKKSVSKPAVKLGMVSSAKVGQHVQLPGEFMAFQEVSIYPKADGFVEKVLVDRGSNVRKGQVLMVLEAPETEEQLVAARSNYLKAKAMLVASHEHYKRLKASAGIRGSVSALDLESANAKMMADSAAAMGEQANFNALTKIKSYLTVRAPFDGVITERNVHPGALVGSGVRLQGPMLMLQQQNRLRLVVDVPETYSVGLKQGKQVSFTVNAMPGEQFKGKVSRRSGNMNQKFRSETIEIDVANAKGGIKPGMFAEVVFTPEGTQGALTVPAEAVVTSTEGQYVIKVNQGKAQFVEVRKGMQSDEMTEVFGALRDGDQIIVNPRNDMKDGAQVAMN</sequence>
<dbReference type="Pfam" id="PF25973">
    <property type="entry name" value="BSH_CzcB"/>
    <property type="match status" value="1"/>
</dbReference>
<accession>A0A5R9K6E4</accession>
<dbReference type="Proteomes" id="UP000309788">
    <property type="component" value="Unassembled WGS sequence"/>
</dbReference>
<dbReference type="PANTHER" id="PTHR30469">
    <property type="entry name" value="MULTIDRUG RESISTANCE PROTEIN MDTA"/>
    <property type="match status" value="1"/>
</dbReference>
<comment type="caution">
    <text evidence="5">The sequence shown here is derived from an EMBL/GenBank/DDBJ whole genome shotgun (WGS) entry which is preliminary data.</text>
</comment>
<dbReference type="SUPFAM" id="SSF111369">
    <property type="entry name" value="HlyD-like secretion proteins"/>
    <property type="match status" value="1"/>
</dbReference>
<dbReference type="GO" id="GO:1990281">
    <property type="term" value="C:efflux pump complex"/>
    <property type="evidence" value="ECO:0007669"/>
    <property type="project" value="TreeGrafter"/>
</dbReference>
<dbReference type="GO" id="GO:0015562">
    <property type="term" value="F:efflux transmembrane transporter activity"/>
    <property type="evidence" value="ECO:0007669"/>
    <property type="project" value="TreeGrafter"/>
</dbReference>
<dbReference type="InterPro" id="IPR058647">
    <property type="entry name" value="BSH_CzcB-like"/>
</dbReference>
<evidence type="ECO:0000256" key="1">
    <source>
        <dbReference type="ARBA" id="ARBA00009477"/>
    </source>
</evidence>
<gene>
    <name evidence="5" type="ORF">FEM55_21685</name>
</gene>
<dbReference type="OrthoDB" id="1114717at2"/>
<dbReference type="PANTHER" id="PTHR30469:SF37">
    <property type="entry name" value="RAGD PROTEIN"/>
    <property type="match status" value="1"/>
</dbReference>
<evidence type="ECO:0000259" key="3">
    <source>
        <dbReference type="Pfam" id="PF25973"/>
    </source>
</evidence>
<dbReference type="InterPro" id="IPR058637">
    <property type="entry name" value="YknX-like_C"/>
</dbReference>
<dbReference type="Gene3D" id="2.40.420.20">
    <property type="match status" value="1"/>
</dbReference>
<dbReference type="Gene3D" id="2.40.30.170">
    <property type="match status" value="1"/>
</dbReference>
<comment type="similarity">
    <text evidence="1">Belongs to the membrane fusion protein (MFP) (TC 8.A.1) family.</text>
</comment>
<feature type="domain" description="YknX-like C-terminal permuted SH3-like" evidence="4">
    <location>
        <begin position="318"/>
        <end position="385"/>
    </location>
</feature>
<dbReference type="InterPro" id="IPR058792">
    <property type="entry name" value="Beta-barrel_RND_2"/>
</dbReference>
<proteinExistence type="inferred from homology"/>
<protein>
    <submittedName>
        <fullName evidence="5">Efflux RND transporter periplasmic adaptor subunit</fullName>
    </submittedName>
</protein>
<dbReference type="Gene3D" id="1.10.287.470">
    <property type="entry name" value="Helix hairpin bin"/>
    <property type="match status" value="1"/>
</dbReference>
<organism evidence="5 6">
    <name type="scientific">Dyadobacter sediminis</name>
    <dbReference type="NCBI Taxonomy" id="1493691"/>
    <lineage>
        <taxon>Bacteria</taxon>
        <taxon>Pseudomonadati</taxon>
        <taxon>Bacteroidota</taxon>
        <taxon>Cytophagia</taxon>
        <taxon>Cytophagales</taxon>
        <taxon>Spirosomataceae</taxon>
        <taxon>Dyadobacter</taxon>
    </lineage>
</organism>